<dbReference type="AlphaFoldDB" id="A0A292ZNT5"/>
<organism evidence="2 3">
    <name type="scientific">Sphingobium fuliginis (strain ATCC 27551)</name>
    <dbReference type="NCBI Taxonomy" id="336203"/>
    <lineage>
        <taxon>Bacteria</taxon>
        <taxon>Pseudomonadati</taxon>
        <taxon>Pseudomonadota</taxon>
        <taxon>Alphaproteobacteria</taxon>
        <taxon>Sphingomonadales</taxon>
        <taxon>Sphingomonadaceae</taxon>
        <taxon>Sphingobium</taxon>
    </lineage>
</organism>
<reference evidence="2 3" key="2">
    <citation type="journal article" date="2013" name="Environ. Sci. Technol.">
        <title>The 4-tert-butylphenol-utilizing bacterium Sphingobium fuliginis OMI can degrade bisphenols via phenolic ring hydroxylation and meta-cleavage pathway.</title>
        <authorList>
            <person name="Ogata Y."/>
            <person name="Goda S."/>
            <person name="Toyama T."/>
            <person name="Sei K."/>
            <person name="Ike M."/>
        </authorList>
    </citation>
    <scope>NUCLEOTIDE SEQUENCE [LARGE SCALE GENOMIC DNA]</scope>
    <source>
        <strain evidence="2 3">OMI</strain>
    </source>
</reference>
<reference evidence="2 3" key="1">
    <citation type="journal article" date="2013" name="Biodegradation">
        <title>Occurrence of 4-tert-butylphenol (4-t-BP) biodegradation in an aquatic sample caused by the presence of Spirodela polyrrhiza and isolation of a 4-t-BP-utilizing bacterium.</title>
        <authorList>
            <person name="Ogata Y."/>
            <person name="Toyama T."/>
            <person name="Yu N."/>
            <person name="Wang X."/>
            <person name="Sei K."/>
            <person name="Ike M."/>
        </authorList>
    </citation>
    <scope>NUCLEOTIDE SEQUENCE [LARGE SCALE GENOMIC DNA]</scope>
    <source>
        <strain evidence="2 3">OMI</strain>
    </source>
</reference>
<comment type="caution">
    <text evidence="2">The sequence shown here is derived from an EMBL/GenBank/DDBJ whole genome shotgun (WGS) entry which is preliminary data.</text>
</comment>
<protein>
    <recommendedName>
        <fullName evidence="4">Cell envelope biogenesis protein TolA</fullName>
    </recommendedName>
</protein>
<dbReference type="EMBL" id="BEWI01000034">
    <property type="protein sequence ID" value="GAY24654.1"/>
    <property type="molecule type" value="Genomic_DNA"/>
</dbReference>
<dbReference type="Proteomes" id="UP000221538">
    <property type="component" value="Unassembled WGS sequence"/>
</dbReference>
<name>A0A292ZNT5_SPHSA</name>
<gene>
    <name evidence="2" type="ORF">SFOMI_5239</name>
</gene>
<evidence type="ECO:0000313" key="3">
    <source>
        <dbReference type="Proteomes" id="UP000221538"/>
    </source>
</evidence>
<evidence type="ECO:0008006" key="4">
    <source>
        <dbReference type="Google" id="ProtNLM"/>
    </source>
</evidence>
<feature type="region of interest" description="Disordered" evidence="1">
    <location>
        <begin position="74"/>
        <end position="128"/>
    </location>
</feature>
<accession>A0A292ZNT5</accession>
<evidence type="ECO:0000313" key="2">
    <source>
        <dbReference type="EMBL" id="GAY24654.1"/>
    </source>
</evidence>
<feature type="compositionally biased region" description="Basic residues" evidence="1">
    <location>
        <begin position="99"/>
        <end position="108"/>
    </location>
</feature>
<sequence>MAAKLKVFRTPIGFHDAYIAAPSQKKALEAWGADSNLFARGVAEQVTDAKLMKAPLAQPGTVIKVPRGSTEQHFAALAKSKPPAKPDSKKPDTTAAPPRRAKKPRPRPSRAALDTAEQKLEAQQQALDAKVAELEDQRAGLKEEITRLRTAGKKEQAKLETAIVAARRKYDAKLDQWRADS</sequence>
<evidence type="ECO:0000256" key="1">
    <source>
        <dbReference type="SAM" id="MobiDB-lite"/>
    </source>
</evidence>
<proteinExistence type="predicted"/>